<proteinExistence type="predicted"/>
<keyword evidence="3" id="KW-1185">Reference proteome</keyword>
<accession>A0A9W6TW46</accession>
<dbReference type="EMBL" id="BSXW01000385">
    <property type="protein sequence ID" value="GMF20782.1"/>
    <property type="molecule type" value="Genomic_DNA"/>
</dbReference>
<evidence type="ECO:0000256" key="1">
    <source>
        <dbReference type="SAM" id="MobiDB-lite"/>
    </source>
</evidence>
<dbReference type="OrthoDB" id="64071at2759"/>
<sequence>MEKSYLQAQAEMTRFDAGTRAHGSEEGSNNQTPSPVVPHVVDKYDPDHPDADWGGYVRRSAKKRFYTNQSSVQDVRKPSLKLSRCYGIGVAYFLMYVAPDL</sequence>
<organism evidence="2 3">
    <name type="scientific">Phytophthora lilii</name>
    <dbReference type="NCBI Taxonomy" id="2077276"/>
    <lineage>
        <taxon>Eukaryota</taxon>
        <taxon>Sar</taxon>
        <taxon>Stramenopiles</taxon>
        <taxon>Oomycota</taxon>
        <taxon>Peronosporomycetes</taxon>
        <taxon>Peronosporales</taxon>
        <taxon>Peronosporaceae</taxon>
        <taxon>Phytophthora</taxon>
    </lineage>
</organism>
<feature type="region of interest" description="Disordered" evidence="1">
    <location>
        <begin position="15"/>
        <end position="38"/>
    </location>
</feature>
<reference evidence="2" key="1">
    <citation type="submission" date="2023-04" db="EMBL/GenBank/DDBJ databases">
        <title>Phytophthora lilii NBRC 32176.</title>
        <authorList>
            <person name="Ichikawa N."/>
            <person name="Sato H."/>
            <person name="Tonouchi N."/>
        </authorList>
    </citation>
    <scope>NUCLEOTIDE SEQUENCE</scope>
    <source>
        <strain evidence="2">NBRC 32176</strain>
    </source>
</reference>
<dbReference type="Proteomes" id="UP001165083">
    <property type="component" value="Unassembled WGS sequence"/>
</dbReference>
<protein>
    <submittedName>
        <fullName evidence="2">Unnamed protein product</fullName>
    </submittedName>
</protein>
<comment type="caution">
    <text evidence="2">The sequence shown here is derived from an EMBL/GenBank/DDBJ whole genome shotgun (WGS) entry which is preliminary data.</text>
</comment>
<evidence type="ECO:0000313" key="2">
    <source>
        <dbReference type="EMBL" id="GMF20782.1"/>
    </source>
</evidence>
<feature type="compositionally biased region" description="Basic and acidic residues" evidence="1">
    <location>
        <begin position="15"/>
        <end position="25"/>
    </location>
</feature>
<name>A0A9W6TW46_9STRA</name>
<gene>
    <name evidence="2" type="ORF">Plil01_000812700</name>
</gene>
<evidence type="ECO:0000313" key="3">
    <source>
        <dbReference type="Proteomes" id="UP001165083"/>
    </source>
</evidence>
<dbReference type="AlphaFoldDB" id="A0A9W6TW46"/>